<dbReference type="Gene3D" id="3.40.140.10">
    <property type="entry name" value="Cytidine Deaminase, domain 2"/>
    <property type="match status" value="1"/>
</dbReference>
<dbReference type="AlphaFoldDB" id="A0A1M6A4S4"/>
<dbReference type="GO" id="GO:0006508">
    <property type="term" value="P:proteolysis"/>
    <property type="evidence" value="ECO:0007669"/>
    <property type="project" value="UniProtKB-KW"/>
</dbReference>
<evidence type="ECO:0000256" key="4">
    <source>
        <dbReference type="ARBA" id="ARBA00022801"/>
    </source>
</evidence>
<keyword evidence="3" id="KW-0479">Metal-binding</keyword>
<dbReference type="Proteomes" id="UP000184241">
    <property type="component" value="Unassembled WGS sequence"/>
</dbReference>
<keyword evidence="2" id="KW-0645">Protease</keyword>
<dbReference type="InterPro" id="IPR001405">
    <property type="entry name" value="UPF0758"/>
</dbReference>
<evidence type="ECO:0000256" key="3">
    <source>
        <dbReference type="ARBA" id="ARBA00022723"/>
    </source>
</evidence>
<dbReference type="CDD" id="cd08071">
    <property type="entry name" value="MPN_DUF2466"/>
    <property type="match status" value="1"/>
</dbReference>
<gene>
    <name evidence="8" type="ORF">SAMN02745941_03614</name>
</gene>
<dbReference type="InterPro" id="IPR020891">
    <property type="entry name" value="UPF0758_CS"/>
</dbReference>
<proteinExistence type="inferred from homology"/>
<organism evidence="8 9">
    <name type="scientific">Clostridium intestinale DSM 6191</name>
    <dbReference type="NCBI Taxonomy" id="1121320"/>
    <lineage>
        <taxon>Bacteria</taxon>
        <taxon>Bacillati</taxon>
        <taxon>Bacillota</taxon>
        <taxon>Clostridia</taxon>
        <taxon>Eubacteriales</taxon>
        <taxon>Clostridiaceae</taxon>
        <taxon>Clostridium</taxon>
    </lineage>
</organism>
<dbReference type="Pfam" id="PF04002">
    <property type="entry name" value="RadC"/>
    <property type="match status" value="1"/>
</dbReference>
<keyword evidence="4" id="KW-0378">Hydrolase</keyword>
<dbReference type="InterPro" id="IPR025657">
    <property type="entry name" value="RadC_JAB"/>
</dbReference>
<comment type="similarity">
    <text evidence="1">Belongs to the UPF0758 family.</text>
</comment>
<evidence type="ECO:0000313" key="8">
    <source>
        <dbReference type="EMBL" id="SHI31514.1"/>
    </source>
</evidence>
<dbReference type="InterPro" id="IPR037518">
    <property type="entry name" value="MPN"/>
</dbReference>
<dbReference type="GO" id="GO:0008237">
    <property type="term" value="F:metallopeptidase activity"/>
    <property type="evidence" value="ECO:0007669"/>
    <property type="project" value="UniProtKB-KW"/>
</dbReference>
<keyword evidence="6" id="KW-0482">Metalloprotease</keyword>
<dbReference type="PROSITE" id="PS50249">
    <property type="entry name" value="MPN"/>
    <property type="match status" value="1"/>
</dbReference>
<feature type="domain" description="MPN" evidence="7">
    <location>
        <begin position="46"/>
        <end position="169"/>
    </location>
</feature>
<dbReference type="PROSITE" id="PS01302">
    <property type="entry name" value="UPF0758"/>
    <property type="match status" value="1"/>
</dbReference>
<reference evidence="8 9" key="1">
    <citation type="submission" date="2016-11" db="EMBL/GenBank/DDBJ databases">
        <authorList>
            <person name="Jaros S."/>
            <person name="Januszkiewicz K."/>
            <person name="Wedrychowicz H."/>
        </authorList>
    </citation>
    <scope>NUCLEOTIDE SEQUENCE [LARGE SCALE GENOMIC DNA]</scope>
    <source>
        <strain evidence="8 9">DSM 6191</strain>
    </source>
</reference>
<name>A0A1M6A4S4_9CLOT</name>
<evidence type="ECO:0000256" key="5">
    <source>
        <dbReference type="ARBA" id="ARBA00022833"/>
    </source>
</evidence>
<evidence type="ECO:0000313" key="9">
    <source>
        <dbReference type="Proteomes" id="UP000184241"/>
    </source>
</evidence>
<dbReference type="EMBL" id="FQXU01000012">
    <property type="protein sequence ID" value="SHI31514.1"/>
    <property type="molecule type" value="Genomic_DNA"/>
</dbReference>
<protein>
    <submittedName>
        <fullName evidence="8">DNA repair protein RadC</fullName>
    </submittedName>
</protein>
<evidence type="ECO:0000256" key="2">
    <source>
        <dbReference type="ARBA" id="ARBA00022670"/>
    </source>
</evidence>
<evidence type="ECO:0000259" key="7">
    <source>
        <dbReference type="PROSITE" id="PS50249"/>
    </source>
</evidence>
<dbReference type="RefSeq" id="WP_341413345.1">
    <property type="nucleotide sequence ID" value="NZ_FQXU01000012.1"/>
</dbReference>
<evidence type="ECO:0000256" key="1">
    <source>
        <dbReference type="ARBA" id="ARBA00010243"/>
    </source>
</evidence>
<accession>A0A1M6A4S4</accession>
<keyword evidence="5" id="KW-0862">Zinc</keyword>
<dbReference type="PANTHER" id="PTHR30471:SF3">
    <property type="entry name" value="UPF0758 PROTEIN YEES-RELATED"/>
    <property type="match status" value="1"/>
</dbReference>
<sequence length="169" mass="18644">MSKQLYCSGKYEINIGDKKINNHRKRIDIVSIKMIRESSMLYGIRRINQPNDAVGIAKRFLDDADREQLLVCSVDIKNQPTSISVVSIGSISSSIVHPREVFKTAILSNAASIIVFHNHPSGDITPSKEDINVTNRLKEAGNILGIELLDHIIIGADGAFCSIRESGMI</sequence>
<evidence type="ECO:0000256" key="6">
    <source>
        <dbReference type="ARBA" id="ARBA00023049"/>
    </source>
</evidence>
<dbReference type="GO" id="GO:0046872">
    <property type="term" value="F:metal ion binding"/>
    <property type="evidence" value="ECO:0007669"/>
    <property type="project" value="UniProtKB-KW"/>
</dbReference>
<dbReference type="PANTHER" id="PTHR30471">
    <property type="entry name" value="DNA REPAIR PROTEIN RADC"/>
    <property type="match status" value="1"/>
</dbReference>